<gene>
    <name evidence="2" type="ORF">DdX_19573</name>
</gene>
<dbReference type="GO" id="GO:0070006">
    <property type="term" value="F:metalloaminopeptidase activity"/>
    <property type="evidence" value="ECO:0007669"/>
    <property type="project" value="TreeGrafter"/>
</dbReference>
<reference evidence="2" key="1">
    <citation type="submission" date="2022-01" db="EMBL/GenBank/DDBJ databases">
        <title>Genome Sequence Resource for Two Populations of Ditylenchus destructor, the Migratory Endoparasitic Phytonematode.</title>
        <authorList>
            <person name="Zhang H."/>
            <person name="Lin R."/>
            <person name="Xie B."/>
        </authorList>
    </citation>
    <scope>NUCLEOTIDE SEQUENCE</scope>
    <source>
        <strain evidence="2">BazhouSP</strain>
    </source>
</reference>
<dbReference type="Pfam" id="PF01433">
    <property type="entry name" value="Peptidase_M1"/>
    <property type="match status" value="2"/>
</dbReference>
<dbReference type="GO" id="GO:0016020">
    <property type="term" value="C:membrane"/>
    <property type="evidence" value="ECO:0007669"/>
    <property type="project" value="TreeGrafter"/>
</dbReference>
<protein>
    <submittedName>
        <fullName evidence="2">Peptidase family m1 domain-containing protein</fullName>
    </submittedName>
</protein>
<feature type="domain" description="Peptidase M1 membrane alanine aminopeptidase" evidence="1">
    <location>
        <begin position="46"/>
        <end position="94"/>
    </location>
</feature>
<dbReference type="InterPro" id="IPR027268">
    <property type="entry name" value="Peptidase_M4/M1_CTD_sf"/>
</dbReference>
<dbReference type="PANTHER" id="PTHR11533:SF299">
    <property type="entry name" value="AMINOPEPTIDASE"/>
    <property type="match status" value="1"/>
</dbReference>
<keyword evidence="3" id="KW-1185">Reference proteome</keyword>
<name>A0AAD4MJ83_9BILA</name>
<feature type="domain" description="Peptidase M1 membrane alanine aminopeptidase" evidence="1">
    <location>
        <begin position="100"/>
        <end position="250"/>
    </location>
</feature>
<comment type="caution">
    <text evidence="2">The sequence shown here is derived from an EMBL/GenBank/DDBJ whole genome shotgun (WGS) entry which is preliminary data.</text>
</comment>
<dbReference type="GO" id="GO:0006508">
    <property type="term" value="P:proteolysis"/>
    <property type="evidence" value="ECO:0007669"/>
    <property type="project" value="TreeGrafter"/>
</dbReference>
<dbReference type="GO" id="GO:0008270">
    <property type="term" value="F:zinc ion binding"/>
    <property type="evidence" value="ECO:0007669"/>
    <property type="project" value="InterPro"/>
</dbReference>
<dbReference type="AlphaFoldDB" id="A0AAD4MJ83"/>
<organism evidence="2 3">
    <name type="scientific">Ditylenchus destructor</name>
    <dbReference type="NCBI Taxonomy" id="166010"/>
    <lineage>
        <taxon>Eukaryota</taxon>
        <taxon>Metazoa</taxon>
        <taxon>Ecdysozoa</taxon>
        <taxon>Nematoda</taxon>
        <taxon>Chromadorea</taxon>
        <taxon>Rhabditida</taxon>
        <taxon>Tylenchina</taxon>
        <taxon>Tylenchomorpha</taxon>
        <taxon>Sphaerularioidea</taxon>
        <taxon>Anguinidae</taxon>
        <taxon>Anguininae</taxon>
        <taxon>Ditylenchus</taxon>
    </lineage>
</organism>
<dbReference type="GO" id="GO:0043171">
    <property type="term" value="P:peptide catabolic process"/>
    <property type="evidence" value="ECO:0007669"/>
    <property type="project" value="TreeGrafter"/>
</dbReference>
<evidence type="ECO:0000313" key="3">
    <source>
        <dbReference type="Proteomes" id="UP001201812"/>
    </source>
</evidence>
<dbReference type="PANTHER" id="PTHR11533">
    <property type="entry name" value="PROTEASE M1 ZINC METALLOPROTEASE"/>
    <property type="match status" value="1"/>
</dbReference>
<dbReference type="Gene3D" id="1.10.390.10">
    <property type="entry name" value="Neutral Protease Domain 2"/>
    <property type="match status" value="1"/>
</dbReference>
<accession>A0AAD4MJ83</accession>
<dbReference type="GO" id="GO:0042277">
    <property type="term" value="F:peptide binding"/>
    <property type="evidence" value="ECO:0007669"/>
    <property type="project" value="TreeGrafter"/>
</dbReference>
<sequence length="451" mass="51658">MSSYLLAMAVVNYKYKEKTMKSISGNTIRVRVWLIPELIENAAEPLENGVKLISYYEKKLGQPYPLPKMDMIGVKLLAAAAMENWGLIIYDGSSLGSSYAWFGNLVTMKFWDDIFLNEGFAAFLQVLALVGIGEKHDMMTYYRALNVVLLKEGVSFPPRAVHYEPVWPEDYINIKKIFNKYVYFKGASAIRTIELAMESKEFYEGIKLYLNRYQFGNADYHDLLNTLSEAKPLNQTSGGPKSIAEFAETWILQPGYPAVTVKRHNATHVELTQKPRSFEGSAPVSKAKWWIPIFYKVDGKARPMEWLFETLHLEVGQDEALILNEDLNVLYCVNNDNETLNAVKKRIGDKNIFPWPALQKLIENSIVSANVNCTSHDSALELLAEVFKHRFDDLKGHFAETGQKLDRKLRFTESKANLDYYENVKEIDALGSVMDFMQANRPNYVNERTRY</sequence>
<dbReference type="InterPro" id="IPR050344">
    <property type="entry name" value="Peptidase_M1_aminopeptidases"/>
</dbReference>
<dbReference type="InterPro" id="IPR014782">
    <property type="entry name" value="Peptidase_M1_dom"/>
</dbReference>
<dbReference type="Gene3D" id="3.30.2010.30">
    <property type="match status" value="1"/>
</dbReference>
<dbReference type="EMBL" id="JAKKPZ010000402">
    <property type="protein sequence ID" value="KAI1695450.1"/>
    <property type="molecule type" value="Genomic_DNA"/>
</dbReference>
<dbReference type="GO" id="GO:0005737">
    <property type="term" value="C:cytoplasm"/>
    <property type="evidence" value="ECO:0007669"/>
    <property type="project" value="TreeGrafter"/>
</dbReference>
<evidence type="ECO:0000313" key="2">
    <source>
        <dbReference type="EMBL" id="KAI1695450.1"/>
    </source>
</evidence>
<evidence type="ECO:0000259" key="1">
    <source>
        <dbReference type="Pfam" id="PF01433"/>
    </source>
</evidence>
<dbReference type="Gene3D" id="2.60.40.1910">
    <property type="match status" value="1"/>
</dbReference>
<dbReference type="SUPFAM" id="SSF55486">
    <property type="entry name" value="Metalloproteases ('zincins'), catalytic domain"/>
    <property type="match status" value="1"/>
</dbReference>
<dbReference type="Proteomes" id="UP001201812">
    <property type="component" value="Unassembled WGS sequence"/>
</dbReference>
<dbReference type="GO" id="GO:0005615">
    <property type="term" value="C:extracellular space"/>
    <property type="evidence" value="ECO:0007669"/>
    <property type="project" value="TreeGrafter"/>
</dbReference>
<proteinExistence type="predicted"/>